<protein>
    <submittedName>
        <fullName evidence="2">Glycosyltransferase family A protein</fullName>
    </submittedName>
</protein>
<proteinExistence type="predicted"/>
<dbReference type="Proteomes" id="UP001589611">
    <property type="component" value="Unassembled WGS sequence"/>
</dbReference>
<dbReference type="InterPro" id="IPR029044">
    <property type="entry name" value="Nucleotide-diphossugar_trans"/>
</dbReference>
<dbReference type="InterPro" id="IPR050834">
    <property type="entry name" value="Glycosyltransf_2"/>
</dbReference>
<name>A0ABV5SZL1_9MICO</name>
<dbReference type="PANTHER" id="PTHR43685">
    <property type="entry name" value="GLYCOSYLTRANSFERASE"/>
    <property type="match status" value="1"/>
</dbReference>
<accession>A0ABV5SZL1</accession>
<dbReference type="EMBL" id="JBHMBE010000003">
    <property type="protein sequence ID" value="MFB9645788.1"/>
    <property type="molecule type" value="Genomic_DNA"/>
</dbReference>
<evidence type="ECO:0000313" key="3">
    <source>
        <dbReference type="Proteomes" id="UP001589611"/>
    </source>
</evidence>
<dbReference type="Gene3D" id="3.90.550.10">
    <property type="entry name" value="Spore Coat Polysaccharide Biosynthesis Protein SpsA, Chain A"/>
    <property type="match status" value="1"/>
</dbReference>
<dbReference type="RefSeq" id="WP_344712297.1">
    <property type="nucleotide sequence ID" value="NZ_BAAAWH010000001.1"/>
</dbReference>
<dbReference type="PANTHER" id="PTHR43685:SF2">
    <property type="entry name" value="GLYCOSYLTRANSFERASE 2-LIKE DOMAIN-CONTAINING PROTEIN"/>
    <property type="match status" value="1"/>
</dbReference>
<dbReference type="SUPFAM" id="SSF53448">
    <property type="entry name" value="Nucleotide-diphospho-sugar transferases"/>
    <property type="match status" value="1"/>
</dbReference>
<evidence type="ECO:0000259" key="1">
    <source>
        <dbReference type="Pfam" id="PF00535"/>
    </source>
</evidence>
<gene>
    <name evidence="2" type="ORF">ACFFPJ_08245</name>
</gene>
<dbReference type="InterPro" id="IPR001173">
    <property type="entry name" value="Glyco_trans_2-like"/>
</dbReference>
<dbReference type="CDD" id="cd00761">
    <property type="entry name" value="Glyco_tranf_GTA_type"/>
    <property type="match status" value="1"/>
</dbReference>
<feature type="domain" description="Glycosyltransferase 2-like" evidence="1">
    <location>
        <begin position="7"/>
        <end position="137"/>
    </location>
</feature>
<keyword evidence="3" id="KW-1185">Reference proteome</keyword>
<sequence>MPARVAIVIRTKNRGEFLRRALADVASQTFDDWEVIVVNDRGAREAVEDAVAVSGIGNKVTIIDTHPPGGRCAAANAGLRASDAALAVLHDDDDRWHPDFLQRAVAWLDEHPSDAGVMTATAIVYEERGADGWVETARVPYWEGLRAITYTDLLEINRAVPISFLYRRWLHDDVGFYDESLDAVEDWEFYLRVTLRHHIGFIGGEPLAYWTQRPAARGDDGNSMFALADQHERDDVAVRDEALRRWVEENGAGLPLYIGLVERRLREDMRTMFDDLLREQHRLHEARHPIWSRLRRLRHRLRNAPSRAGGAGEPS</sequence>
<organism evidence="2 3">
    <name type="scientific">Microbacterium terregens</name>
    <dbReference type="NCBI Taxonomy" id="69363"/>
    <lineage>
        <taxon>Bacteria</taxon>
        <taxon>Bacillati</taxon>
        <taxon>Actinomycetota</taxon>
        <taxon>Actinomycetes</taxon>
        <taxon>Micrococcales</taxon>
        <taxon>Microbacteriaceae</taxon>
        <taxon>Microbacterium</taxon>
    </lineage>
</organism>
<reference evidence="2 3" key="1">
    <citation type="submission" date="2024-09" db="EMBL/GenBank/DDBJ databases">
        <authorList>
            <person name="Sun Q."/>
            <person name="Mori K."/>
        </authorList>
    </citation>
    <scope>NUCLEOTIDE SEQUENCE [LARGE SCALE GENOMIC DNA]</scope>
    <source>
        <strain evidence="2 3">JCM 1342</strain>
    </source>
</reference>
<comment type="caution">
    <text evidence="2">The sequence shown here is derived from an EMBL/GenBank/DDBJ whole genome shotgun (WGS) entry which is preliminary data.</text>
</comment>
<dbReference type="Pfam" id="PF00535">
    <property type="entry name" value="Glycos_transf_2"/>
    <property type="match status" value="1"/>
</dbReference>
<evidence type="ECO:0000313" key="2">
    <source>
        <dbReference type="EMBL" id="MFB9645788.1"/>
    </source>
</evidence>